<gene>
    <name evidence="2" type="ORF">BS50DRAFT_658963</name>
</gene>
<reference evidence="2 3" key="1">
    <citation type="journal article" date="2018" name="Front. Microbiol.">
        <title>Genome-Wide Analysis of Corynespora cassiicola Leaf Fall Disease Putative Effectors.</title>
        <authorList>
            <person name="Lopez D."/>
            <person name="Ribeiro S."/>
            <person name="Label P."/>
            <person name="Fumanal B."/>
            <person name="Venisse J.S."/>
            <person name="Kohler A."/>
            <person name="de Oliveira R.R."/>
            <person name="Labutti K."/>
            <person name="Lipzen A."/>
            <person name="Lail K."/>
            <person name="Bauer D."/>
            <person name="Ohm R.A."/>
            <person name="Barry K.W."/>
            <person name="Spatafora J."/>
            <person name="Grigoriev I.V."/>
            <person name="Martin F.M."/>
            <person name="Pujade-Renaud V."/>
        </authorList>
    </citation>
    <scope>NUCLEOTIDE SEQUENCE [LARGE SCALE GENOMIC DNA]</scope>
    <source>
        <strain evidence="2 3">Philippines</strain>
    </source>
</reference>
<name>A0A2T2N178_CORCC</name>
<sequence length="427" mass="49464">MRKHWRIYHSGWSAAVKPGRPNRTGAKTVQERIGDGCRRVHCQRFFSSRHGSRYFEVQAPVQGQEGAPEPIPTDSQTAWAQVGERMAQAWETVRKQAETVIQDGEKDEINPWLERTGWLPYLIDMKRPELLACVEEPNSDPNQDEEPVEAAIWEAMDGLVRFSQASVIHQTGVFVRLEAIRTEKHQTRFQPLQPYMDEKSIIEHSRPWKQMLMFFARTQREHTWKSPRYRFTRRQREAWEELVKQAERQVGGDAGEEVDDEMEEEFGDEMEEVEDEMEDDVEEVDDEGVNMNEDGENQNQGSHEPRRLTRIQKACLQFCIQLLNQSITRQKYNSLLVCALAVLGVKKTGWKGPEQYPPILSAVIKVARFIVVQQVLELSEPLREAEFEGDSVYESDSGGRPLLKRCLQFVQKIIDKFIVRGSYGPMQ</sequence>
<dbReference type="OrthoDB" id="2608216at2759"/>
<proteinExistence type="predicted"/>
<dbReference type="STRING" id="1448308.A0A2T2N178"/>
<protein>
    <submittedName>
        <fullName evidence="2">Uncharacterized protein</fullName>
    </submittedName>
</protein>
<dbReference type="Proteomes" id="UP000240883">
    <property type="component" value="Unassembled WGS sequence"/>
</dbReference>
<organism evidence="2 3">
    <name type="scientific">Corynespora cassiicola Philippines</name>
    <dbReference type="NCBI Taxonomy" id="1448308"/>
    <lineage>
        <taxon>Eukaryota</taxon>
        <taxon>Fungi</taxon>
        <taxon>Dikarya</taxon>
        <taxon>Ascomycota</taxon>
        <taxon>Pezizomycotina</taxon>
        <taxon>Dothideomycetes</taxon>
        <taxon>Pleosporomycetidae</taxon>
        <taxon>Pleosporales</taxon>
        <taxon>Corynesporascaceae</taxon>
        <taxon>Corynespora</taxon>
    </lineage>
</organism>
<dbReference type="EMBL" id="KZ678162">
    <property type="protein sequence ID" value="PSN59182.1"/>
    <property type="molecule type" value="Genomic_DNA"/>
</dbReference>
<keyword evidence="3" id="KW-1185">Reference proteome</keyword>
<feature type="coiled-coil region" evidence="1">
    <location>
        <begin position="229"/>
        <end position="287"/>
    </location>
</feature>
<evidence type="ECO:0000256" key="1">
    <source>
        <dbReference type="SAM" id="Coils"/>
    </source>
</evidence>
<evidence type="ECO:0000313" key="3">
    <source>
        <dbReference type="Proteomes" id="UP000240883"/>
    </source>
</evidence>
<dbReference type="AlphaFoldDB" id="A0A2T2N178"/>
<evidence type="ECO:0000313" key="2">
    <source>
        <dbReference type="EMBL" id="PSN59182.1"/>
    </source>
</evidence>
<accession>A0A2T2N178</accession>
<keyword evidence="1" id="KW-0175">Coiled coil</keyword>